<dbReference type="EMBL" id="CP042345">
    <property type="protein sequence ID" value="QEA15256.1"/>
    <property type="molecule type" value="Genomic_DNA"/>
</dbReference>
<gene>
    <name evidence="1" type="ORF">FRF71_03360</name>
</gene>
<dbReference type="InterPro" id="IPR028978">
    <property type="entry name" value="Chorismate_lyase_/UTRA_dom_sf"/>
</dbReference>
<evidence type="ECO:0008006" key="3">
    <source>
        <dbReference type="Google" id="ProtNLM"/>
    </source>
</evidence>
<dbReference type="PROSITE" id="PS51257">
    <property type="entry name" value="PROKAR_LIPOPROTEIN"/>
    <property type="match status" value="1"/>
</dbReference>
<organism evidence="1 2">
    <name type="scientific">Novosphingobium ginsenosidimutans</name>
    <dbReference type="NCBI Taxonomy" id="1176536"/>
    <lineage>
        <taxon>Bacteria</taxon>
        <taxon>Pseudomonadati</taxon>
        <taxon>Pseudomonadota</taxon>
        <taxon>Alphaproteobacteria</taxon>
        <taxon>Sphingomonadales</taxon>
        <taxon>Sphingomonadaceae</taxon>
        <taxon>Novosphingobium</taxon>
    </lineage>
</organism>
<dbReference type="AlphaFoldDB" id="A0A5B8S153"/>
<accession>A0A5B8S153</accession>
<reference evidence="1 2" key="1">
    <citation type="journal article" date="2013" name="J. Microbiol. Biotechnol.">
        <title>Novosphingobium ginsenosidimutans sp. nov., with the ability to convert ginsenoside.</title>
        <authorList>
            <person name="Kim J.K."/>
            <person name="He D."/>
            <person name="Liu Q.M."/>
            <person name="Park H.Y."/>
            <person name="Jung M.S."/>
            <person name="Yoon M.H."/>
            <person name="Kim S.C."/>
            <person name="Im W.T."/>
        </authorList>
    </citation>
    <scope>NUCLEOTIDE SEQUENCE [LARGE SCALE GENOMIC DNA]</scope>
    <source>
        <strain evidence="1 2">FW-6</strain>
    </source>
</reference>
<proteinExistence type="predicted"/>
<keyword evidence="2" id="KW-1185">Reference proteome</keyword>
<protein>
    <recommendedName>
        <fullName evidence="3">Chorismate lyase</fullName>
    </recommendedName>
</protein>
<dbReference type="SUPFAM" id="SSF64288">
    <property type="entry name" value="Chorismate lyase-like"/>
    <property type="match status" value="1"/>
</dbReference>
<dbReference type="KEGG" id="ngf:FRF71_03360"/>
<dbReference type="Proteomes" id="UP000321172">
    <property type="component" value="Chromosome"/>
</dbReference>
<dbReference type="OrthoDB" id="7862147at2"/>
<dbReference type="Gene3D" id="3.40.1410.10">
    <property type="entry name" value="Chorismate lyase-like"/>
    <property type="match status" value="1"/>
</dbReference>
<sequence length="181" mass="19238">MNRILPSAALAGLTACAIQPAAPVEGLERMLASHDSATAALEQWCEQQGLANPARVIAEQVPGQLLEEPGDLRSLLAVPASEPLGSRHVRLTCGDRLLSQAQNWYVPSRLTPEMNAVLASSTTPFGKVAAPLGFRRELIETRRGAGLDCPAGTVLFQRAVLRLPDGRPLAHVLECYAASAL</sequence>
<name>A0A5B8S153_9SPHN</name>
<evidence type="ECO:0000313" key="1">
    <source>
        <dbReference type="EMBL" id="QEA15256.1"/>
    </source>
</evidence>
<evidence type="ECO:0000313" key="2">
    <source>
        <dbReference type="Proteomes" id="UP000321172"/>
    </source>
</evidence>
<dbReference type="RefSeq" id="WP_147089236.1">
    <property type="nucleotide sequence ID" value="NZ_BAABJD010000001.1"/>
</dbReference>